<dbReference type="GO" id="GO:0005829">
    <property type="term" value="C:cytosol"/>
    <property type="evidence" value="ECO:0007669"/>
    <property type="project" value="TreeGrafter"/>
</dbReference>
<gene>
    <name evidence="4" type="ORF">BDV98DRAFT_564834</name>
</gene>
<dbReference type="Proteomes" id="UP000305067">
    <property type="component" value="Unassembled WGS sequence"/>
</dbReference>
<dbReference type="SUPFAM" id="SSF55816">
    <property type="entry name" value="5'-nucleotidase (syn. UDP-sugar hydrolase), C-terminal domain"/>
    <property type="match status" value="1"/>
</dbReference>
<dbReference type="InterPro" id="IPR041823">
    <property type="entry name" value="YHR202W_N"/>
</dbReference>
<evidence type="ECO:0000313" key="4">
    <source>
        <dbReference type="EMBL" id="TFL02785.1"/>
    </source>
</evidence>
<dbReference type="Gene3D" id="3.60.21.10">
    <property type="match status" value="1"/>
</dbReference>
<dbReference type="EMBL" id="ML178821">
    <property type="protein sequence ID" value="TFL02785.1"/>
    <property type="molecule type" value="Genomic_DNA"/>
</dbReference>
<reference evidence="4 5" key="1">
    <citation type="journal article" date="2019" name="Nat. Ecol. Evol.">
        <title>Megaphylogeny resolves global patterns of mushroom evolution.</title>
        <authorList>
            <person name="Varga T."/>
            <person name="Krizsan K."/>
            <person name="Foldi C."/>
            <person name="Dima B."/>
            <person name="Sanchez-Garcia M."/>
            <person name="Sanchez-Ramirez S."/>
            <person name="Szollosi G.J."/>
            <person name="Szarkandi J.G."/>
            <person name="Papp V."/>
            <person name="Albert L."/>
            <person name="Andreopoulos W."/>
            <person name="Angelini C."/>
            <person name="Antonin V."/>
            <person name="Barry K.W."/>
            <person name="Bougher N.L."/>
            <person name="Buchanan P."/>
            <person name="Buyck B."/>
            <person name="Bense V."/>
            <person name="Catcheside P."/>
            <person name="Chovatia M."/>
            <person name="Cooper J."/>
            <person name="Damon W."/>
            <person name="Desjardin D."/>
            <person name="Finy P."/>
            <person name="Geml J."/>
            <person name="Haridas S."/>
            <person name="Hughes K."/>
            <person name="Justo A."/>
            <person name="Karasinski D."/>
            <person name="Kautmanova I."/>
            <person name="Kiss B."/>
            <person name="Kocsube S."/>
            <person name="Kotiranta H."/>
            <person name="LaButti K.M."/>
            <person name="Lechner B.E."/>
            <person name="Liimatainen K."/>
            <person name="Lipzen A."/>
            <person name="Lukacs Z."/>
            <person name="Mihaltcheva S."/>
            <person name="Morgado L.N."/>
            <person name="Niskanen T."/>
            <person name="Noordeloos M.E."/>
            <person name="Ohm R.A."/>
            <person name="Ortiz-Santana B."/>
            <person name="Ovrebo C."/>
            <person name="Racz N."/>
            <person name="Riley R."/>
            <person name="Savchenko A."/>
            <person name="Shiryaev A."/>
            <person name="Soop K."/>
            <person name="Spirin V."/>
            <person name="Szebenyi C."/>
            <person name="Tomsovsky M."/>
            <person name="Tulloss R.E."/>
            <person name="Uehling J."/>
            <person name="Grigoriev I.V."/>
            <person name="Vagvolgyi C."/>
            <person name="Papp T."/>
            <person name="Martin F.M."/>
            <person name="Miettinen O."/>
            <person name="Hibbett D.S."/>
            <person name="Nagy L.G."/>
        </authorList>
    </citation>
    <scope>NUCLEOTIDE SEQUENCE [LARGE SCALE GENOMIC DNA]</scope>
    <source>
        <strain evidence="4 5">CBS 309.79</strain>
    </source>
</reference>
<accession>A0A5C3QL89</accession>
<feature type="chain" id="PRO_5022894830" evidence="1">
    <location>
        <begin position="21"/>
        <end position="620"/>
    </location>
</feature>
<dbReference type="GO" id="GO:0016787">
    <property type="term" value="F:hydrolase activity"/>
    <property type="evidence" value="ECO:0007669"/>
    <property type="project" value="InterPro"/>
</dbReference>
<proteinExistence type="predicted"/>
<feature type="domain" description="Calcineurin-like phosphoesterase" evidence="2">
    <location>
        <begin position="49"/>
        <end position="281"/>
    </location>
</feature>
<dbReference type="Gene3D" id="3.90.780.10">
    <property type="entry name" value="5'-Nucleotidase, C-terminal domain"/>
    <property type="match status" value="1"/>
</dbReference>
<name>A0A5C3QL89_9AGAR</name>
<evidence type="ECO:0000259" key="2">
    <source>
        <dbReference type="Pfam" id="PF00149"/>
    </source>
</evidence>
<evidence type="ECO:0000313" key="5">
    <source>
        <dbReference type="Proteomes" id="UP000305067"/>
    </source>
</evidence>
<dbReference type="STRING" id="1884261.A0A5C3QL89"/>
<dbReference type="InterPro" id="IPR053828">
    <property type="entry name" value="Nucleosidase_C"/>
</dbReference>
<dbReference type="InterPro" id="IPR004843">
    <property type="entry name" value="Calcineurin-like_PHP"/>
</dbReference>
<dbReference type="CDD" id="cd07407">
    <property type="entry name" value="MPP_YHR202W_N"/>
    <property type="match status" value="1"/>
</dbReference>
<dbReference type="InterPro" id="IPR014485">
    <property type="entry name" value="Pesterase_C1039"/>
</dbReference>
<dbReference type="PANTHER" id="PTHR11575">
    <property type="entry name" value="5'-NUCLEOTIDASE-RELATED"/>
    <property type="match status" value="1"/>
</dbReference>
<dbReference type="Pfam" id="PF21953">
    <property type="entry name" value="NadN_nucleosid_C"/>
    <property type="match status" value="1"/>
</dbReference>
<dbReference type="Pfam" id="PF00149">
    <property type="entry name" value="Metallophos"/>
    <property type="match status" value="1"/>
</dbReference>
<dbReference type="AlphaFoldDB" id="A0A5C3QL89"/>
<feature type="domain" description="Putative 5'-nucleotidase C-terminal" evidence="3">
    <location>
        <begin position="372"/>
        <end position="582"/>
    </location>
</feature>
<dbReference type="PIRSF" id="PIRSF017316">
    <property type="entry name" value="Pesterase_C1039"/>
    <property type="match status" value="1"/>
</dbReference>
<keyword evidence="5" id="KW-1185">Reference proteome</keyword>
<evidence type="ECO:0000259" key="3">
    <source>
        <dbReference type="Pfam" id="PF21953"/>
    </source>
</evidence>
<dbReference type="InterPro" id="IPR029052">
    <property type="entry name" value="Metallo-depent_PP-like"/>
</dbReference>
<dbReference type="GO" id="GO:0005576">
    <property type="term" value="C:extracellular region"/>
    <property type="evidence" value="ECO:0007669"/>
    <property type="project" value="UniProtKB-ARBA"/>
</dbReference>
<dbReference type="PANTHER" id="PTHR11575:SF22">
    <property type="entry name" value="ADL392WP"/>
    <property type="match status" value="1"/>
</dbReference>
<keyword evidence="1" id="KW-0732">Signal</keyword>
<feature type="signal peptide" evidence="1">
    <location>
        <begin position="1"/>
        <end position="20"/>
    </location>
</feature>
<sequence>MYTSILKSILAFAGLGATLACDDHASHAHTRRTVPVRPPTRELEWGDINFIHTTDTHGWYLGHQKSSAPEPNYSGDMGEFLSFAQRMKEKALKKDVDLLVIDSGDLHSGTGLVDGSPSNSVLGHDALQLLKRVPYDVMAIGNHELYNYSITLDMHQQFAPSLKGRFLSSNVNITVNQGGRASSVPVGSRFAKFRTRKGRRITALGVLFNFMSNDKNTTVQRPADMVKESWFLDAIKEEPDVFLLVGHMPIQAGNDWPLVFNAIRAVHPKTPIIILGGHSHIRDCNRLDGRSVSFQSGRYMETVGWLSVNLKPKCNITVGRRYLDANRATYEFHTGKSGRQLDTKEGTALTRDYEGLANKYNLGFKYGTAPRDLTLNRSPFPSNTSSPSVLGSQAVPYAISVNKTRANIPNLVIVQAGSQRYDIFAGAFTRNDELTASPFQNAFMYIQDVRLGDAKRVLSLLNGGSLSGVPNTTGSVRRALGRGEERQKAIEEMVHGGPEYNHWVQAMSRASDEEEMERRVAGGLTPGYVTQDSCPGIGDDTPHVPIGPFFHVPTYVSSNPPSGTDDTRIDLVFVDFIQEDVIEGLNAIQSERVFVLGDVRGYTTVLLRDVWGVYAGFAWV</sequence>
<dbReference type="SUPFAM" id="SSF56300">
    <property type="entry name" value="Metallo-dependent phosphatases"/>
    <property type="match status" value="1"/>
</dbReference>
<protein>
    <submittedName>
        <fullName evidence="4">Metallo-dependent phosphatase-like protein</fullName>
    </submittedName>
</protein>
<dbReference type="OrthoDB" id="7722975at2759"/>
<dbReference type="PROSITE" id="PS51257">
    <property type="entry name" value="PROKAR_LIPOPROTEIN"/>
    <property type="match status" value="1"/>
</dbReference>
<dbReference type="GO" id="GO:0009166">
    <property type="term" value="P:nucleotide catabolic process"/>
    <property type="evidence" value="ECO:0007669"/>
    <property type="project" value="InterPro"/>
</dbReference>
<dbReference type="FunFam" id="3.60.21.10:FF:000043">
    <property type="entry name" value="Ser/Thr protein phosphatase family"/>
    <property type="match status" value="1"/>
</dbReference>
<dbReference type="InterPro" id="IPR036907">
    <property type="entry name" value="5'-Nucleotdase_C_sf"/>
</dbReference>
<organism evidence="4 5">
    <name type="scientific">Pterulicium gracile</name>
    <dbReference type="NCBI Taxonomy" id="1884261"/>
    <lineage>
        <taxon>Eukaryota</taxon>
        <taxon>Fungi</taxon>
        <taxon>Dikarya</taxon>
        <taxon>Basidiomycota</taxon>
        <taxon>Agaricomycotina</taxon>
        <taxon>Agaricomycetes</taxon>
        <taxon>Agaricomycetidae</taxon>
        <taxon>Agaricales</taxon>
        <taxon>Pleurotineae</taxon>
        <taxon>Pterulaceae</taxon>
        <taxon>Pterulicium</taxon>
    </lineage>
</organism>
<evidence type="ECO:0000256" key="1">
    <source>
        <dbReference type="SAM" id="SignalP"/>
    </source>
</evidence>
<dbReference type="InterPro" id="IPR006179">
    <property type="entry name" value="5_nucleotidase/apyrase"/>
</dbReference>